<keyword evidence="4" id="KW-0472">Membrane</keyword>
<evidence type="ECO:0000313" key="5">
    <source>
        <dbReference type="EMBL" id="KAF5471258.1"/>
    </source>
</evidence>
<dbReference type="SUPFAM" id="SSF53756">
    <property type="entry name" value="UDP-Glycosyltransferase/glycogen phosphorylase"/>
    <property type="match status" value="1"/>
</dbReference>
<dbReference type="AlphaFoldDB" id="A0A834D0Q4"/>
<protein>
    <recommendedName>
        <fullName evidence="7">Glycosyltransferase</fullName>
    </recommendedName>
</protein>
<organism evidence="5 6">
    <name type="scientific">Juglans regia</name>
    <name type="common">English walnut</name>
    <dbReference type="NCBI Taxonomy" id="51240"/>
    <lineage>
        <taxon>Eukaryota</taxon>
        <taxon>Viridiplantae</taxon>
        <taxon>Streptophyta</taxon>
        <taxon>Embryophyta</taxon>
        <taxon>Tracheophyta</taxon>
        <taxon>Spermatophyta</taxon>
        <taxon>Magnoliopsida</taxon>
        <taxon>eudicotyledons</taxon>
        <taxon>Gunneridae</taxon>
        <taxon>Pentapetalae</taxon>
        <taxon>rosids</taxon>
        <taxon>fabids</taxon>
        <taxon>Fagales</taxon>
        <taxon>Juglandaceae</taxon>
        <taxon>Juglans</taxon>
    </lineage>
</organism>
<dbReference type="Gene3D" id="3.40.50.2000">
    <property type="entry name" value="Glycogen Phosphorylase B"/>
    <property type="match status" value="2"/>
</dbReference>
<dbReference type="GO" id="GO:0008194">
    <property type="term" value="F:UDP-glycosyltransferase activity"/>
    <property type="evidence" value="ECO:0007669"/>
    <property type="project" value="InterPro"/>
</dbReference>
<dbReference type="Pfam" id="PF00201">
    <property type="entry name" value="UDPGT"/>
    <property type="match status" value="1"/>
</dbReference>
<reference evidence="5" key="1">
    <citation type="submission" date="2015-10" db="EMBL/GenBank/DDBJ databases">
        <authorList>
            <person name="Martinez-Garcia P.J."/>
            <person name="Crepeau M.W."/>
            <person name="Puiu D."/>
            <person name="Gonzalez-Ibeas D."/>
            <person name="Whalen J."/>
            <person name="Stevens K."/>
            <person name="Paul R."/>
            <person name="Butterfield T."/>
            <person name="Britton M."/>
            <person name="Reagan R."/>
            <person name="Chakraborty S."/>
            <person name="Walawage S.L."/>
            <person name="Vasquez-Gross H.A."/>
            <person name="Cardeno C."/>
            <person name="Famula R."/>
            <person name="Pratt K."/>
            <person name="Kuruganti S."/>
            <person name="Aradhya M.K."/>
            <person name="Leslie C.A."/>
            <person name="Dandekar A.M."/>
            <person name="Salzberg S.L."/>
            <person name="Wegrzyn J.L."/>
            <person name="Langley C.H."/>
            <person name="Neale D.B."/>
        </authorList>
    </citation>
    <scope>NUCLEOTIDE SEQUENCE</scope>
    <source>
        <tissue evidence="5">Leaves</tissue>
    </source>
</reference>
<comment type="similarity">
    <text evidence="1">Belongs to the UDP-glycosyltransferase family.</text>
</comment>
<comment type="caution">
    <text evidence="5">The sequence shown here is derived from an EMBL/GenBank/DDBJ whole genome shotgun (WGS) entry which is preliminary data.</text>
</comment>
<dbReference type="InterPro" id="IPR002213">
    <property type="entry name" value="UDP_glucos_trans"/>
</dbReference>
<proteinExistence type="inferred from homology"/>
<dbReference type="Proteomes" id="UP000619265">
    <property type="component" value="Unassembled WGS sequence"/>
</dbReference>
<dbReference type="PANTHER" id="PTHR48047:SF84">
    <property type="entry name" value="GLYCOSYLTRANSFERASE"/>
    <property type="match status" value="1"/>
</dbReference>
<keyword evidence="2" id="KW-0328">Glycosyltransferase</keyword>
<dbReference type="Gramene" id="Jr05_15370_p1">
    <property type="protein sequence ID" value="cds.Jr05_15370_p1"/>
    <property type="gene ID" value="Jr05_15370"/>
</dbReference>
<keyword evidence="4" id="KW-0812">Transmembrane</keyword>
<dbReference type="EMBL" id="LIHL02000005">
    <property type="protein sequence ID" value="KAF5471258.1"/>
    <property type="molecule type" value="Genomic_DNA"/>
</dbReference>
<sequence>MAQRKDNIVLFPFMMQGHIIPFLALALHIEQRTNHSITFVNTPLNIKKLRYSLPPESSINLVEIHFSSSDHGLPPKTENTDALPYHLVIRLLEASVSLELAFKKLIQNLIEEQQGRPPLCIIVDLYFGWCADIAHEFGMFHTMLSVTGAFPMACYFSICLNLPQRKAQSEEFTLPDFPEASTIHISQLSQSLKAADGNDAFSRYMTKLIPQCLNSDGVLVNTVERLDIIGMDYLRRKFKKPIWAVGPLVLPPSGEKRVAKDSQHSPEFITSWLDSKPPKSVLYISFGSQNTMSTSQMMQLAMGLDVSGKNFIWVVRPPMEYDINSEFNFKEWLPEGFAQKIRDQKRGLILDEWAPQKEILSHEAISAFLSHCGWNSVLECLIHGMPLIGWPMATDQFYTAKQMVEQVGVCVEVARGKTCEVKHEDIAAKIELVMNETEKAGKTMRRKALEAREILFDAIKDEDGYKGSSVEAMDDFFSVAELMSDKTKRGPNI</sequence>
<evidence type="ECO:0000256" key="4">
    <source>
        <dbReference type="SAM" id="Phobius"/>
    </source>
</evidence>
<feature type="transmembrane region" description="Helical" evidence="4">
    <location>
        <begin position="7"/>
        <end position="29"/>
    </location>
</feature>
<dbReference type="CDD" id="cd03784">
    <property type="entry name" value="GT1_Gtf-like"/>
    <property type="match status" value="1"/>
</dbReference>
<keyword evidence="3" id="KW-0808">Transferase</keyword>
<keyword evidence="4" id="KW-1133">Transmembrane helix</keyword>
<name>A0A834D0Q4_JUGRE</name>
<evidence type="ECO:0000256" key="3">
    <source>
        <dbReference type="ARBA" id="ARBA00022679"/>
    </source>
</evidence>
<dbReference type="FunFam" id="3.40.50.2000:FF:000064">
    <property type="entry name" value="Glycosyltransferase"/>
    <property type="match status" value="1"/>
</dbReference>
<dbReference type="FunFam" id="3.40.50.2000:FF:000103">
    <property type="entry name" value="Glycosyltransferase"/>
    <property type="match status" value="1"/>
</dbReference>
<accession>A0A834D0Q4</accession>
<reference evidence="5" key="2">
    <citation type="submission" date="2020-03" db="EMBL/GenBank/DDBJ databases">
        <title>Walnut 2.0.</title>
        <authorList>
            <person name="Marrano A."/>
            <person name="Britton M."/>
            <person name="Zimin A.V."/>
            <person name="Zaini P.A."/>
            <person name="Workman R."/>
            <person name="Puiu D."/>
            <person name="Bianco L."/>
            <person name="Allen B.J."/>
            <person name="Troggio M."/>
            <person name="Leslie C.A."/>
            <person name="Timp W."/>
            <person name="Dendekar A."/>
            <person name="Salzberg S.L."/>
            <person name="Neale D.B."/>
        </authorList>
    </citation>
    <scope>NUCLEOTIDE SEQUENCE</scope>
    <source>
        <tissue evidence="5">Leaves</tissue>
    </source>
</reference>
<evidence type="ECO:0008006" key="7">
    <source>
        <dbReference type="Google" id="ProtNLM"/>
    </source>
</evidence>
<evidence type="ECO:0000256" key="1">
    <source>
        <dbReference type="ARBA" id="ARBA00009995"/>
    </source>
</evidence>
<evidence type="ECO:0000313" key="6">
    <source>
        <dbReference type="Proteomes" id="UP000619265"/>
    </source>
</evidence>
<evidence type="ECO:0000256" key="2">
    <source>
        <dbReference type="ARBA" id="ARBA00022676"/>
    </source>
</evidence>
<gene>
    <name evidence="5" type="ORF">F2P56_011704</name>
</gene>
<dbReference type="PANTHER" id="PTHR48047">
    <property type="entry name" value="GLYCOSYLTRANSFERASE"/>
    <property type="match status" value="1"/>
</dbReference>